<proteinExistence type="predicted"/>
<organism evidence="1 2">
    <name type="scientific">Shewanella inventionis</name>
    <dbReference type="NCBI Taxonomy" id="1738770"/>
    <lineage>
        <taxon>Bacteria</taxon>
        <taxon>Pseudomonadati</taxon>
        <taxon>Pseudomonadota</taxon>
        <taxon>Gammaproteobacteria</taxon>
        <taxon>Alteromonadales</taxon>
        <taxon>Shewanellaceae</taxon>
        <taxon>Shewanella</taxon>
    </lineage>
</organism>
<gene>
    <name evidence="1" type="ORF">GCM10011607_23720</name>
</gene>
<comment type="caution">
    <text evidence="1">The sequence shown here is derived from an EMBL/GenBank/DDBJ whole genome shotgun (WGS) entry which is preliminary data.</text>
</comment>
<protein>
    <submittedName>
        <fullName evidence="1">Uncharacterized protein</fullName>
    </submittedName>
</protein>
<evidence type="ECO:0000313" key="2">
    <source>
        <dbReference type="Proteomes" id="UP000617555"/>
    </source>
</evidence>
<keyword evidence="2" id="KW-1185">Reference proteome</keyword>
<evidence type="ECO:0000313" key="1">
    <source>
        <dbReference type="EMBL" id="GGB62210.1"/>
    </source>
</evidence>
<dbReference type="EMBL" id="BMII01000018">
    <property type="protein sequence ID" value="GGB62210.1"/>
    <property type="molecule type" value="Genomic_DNA"/>
</dbReference>
<reference evidence="2" key="1">
    <citation type="journal article" date="2019" name="Int. J. Syst. Evol. Microbiol.">
        <title>The Global Catalogue of Microorganisms (GCM) 10K type strain sequencing project: providing services to taxonomists for standard genome sequencing and annotation.</title>
        <authorList>
            <consortium name="The Broad Institute Genomics Platform"/>
            <consortium name="The Broad Institute Genome Sequencing Center for Infectious Disease"/>
            <person name="Wu L."/>
            <person name="Ma J."/>
        </authorList>
    </citation>
    <scope>NUCLEOTIDE SEQUENCE [LARGE SCALE GENOMIC DNA]</scope>
    <source>
        <strain evidence="2">CGMCC 1.15339</strain>
    </source>
</reference>
<accession>A0ABQ1JAZ1</accession>
<dbReference type="Proteomes" id="UP000617555">
    <property type="component" value="Unassembled WGS sequence"/>
</dbReference>
<sequence>MRIGISKLLNTLRKRIMRQVCRKRKLKLQHKFAHIRRNYYFHVEQQNHQLIPPIAEFEQLKKAIAEHME</sequence>
<name>A0ABQ1JAZ1_9GAMM</name>